<proteinExistence type="predicted"/>
<sequence>MSIVQQAGLVNSQNSHFSNPGFSSRVGAASGCGGSVTSADALNQTGMYEVMKIGGAKKCPKSCKCTCHNCYCRGKCSGKCGCPCHKKCPGNCGCRCHKCMSCGKRHRKGGKKCAMSGGNGYGFSKSQTLAPTSGVNSGNSVHLAGFTGYQNNGIDSDTNMGASSQSGGSGYGFGSGGTPFYSFNPSEGENLSPFAGSGYPPISRQLNNQCITPPILVQEGGKTRKSRKGKKSRKSRKGKKSRKSSMRKGYKKGKKSRRRQRGGSGQYMSNIANSHIYSTGAPPSLNPNESMLASPPPFTPKNDCLNTWKHLGDTPPYNTVYM</sequence>
<organism evidence="2">
    <name type="scientific">viral metagenome</name>
    <dbReference type="NCBI Taxonomy" id="1070528"/>
    <lineage>
        <taxon>unclassified sequences</taxon>
        <taxon>metagenomes</taxon>
        <taxon>organismal metagenomes</taxon>
    </lineage>
</organism>
<protein>
    <submittedName>
        <fullName evidence="2">Uncharacterized protein</fullName>
    </submittedName>
</protein>
<accession>A0A6C0CVN5</accession>
<dbReference type="AlphaFoldDB" id="A0A6C0CVN5"/>
<evidence type="ECO:0000256" key="1">
    <source>
        <dbReference type="SAM" id="MobiDB-lite"/>
    </source>
</evidence>
<feature type="region of interest" description="Disordered" evidence="1">
    <location>
        <begin position="213"/>
        <end position="300"/>
    </location>
</feature>
<reference evidence="2" key="1">
    <citation type="journal article" date="2020" name="Nature">
        <title>Giant virus diversity and host interactions through global metagenomics.</title>
        <authorList>
            <person name="Schulz F."/>
            <person name="Roux S."/>
            <person name="Paez-Espino D."/>
            <person name="Jungbluth S."/>
            <person name="Walsh D.A."/>
            <person name="Denef V.J."/>
            <person name="McMahon K.D."/>
            <person name="Konstantinidis K.T."/>
            <person name="Eloe-Fadrosh E.A."/>
            <person name="Kyrpides N.C."/>
            <person name="Woyke T."/>
        </authorList>
    </citation>
    <scope>NUCLEOTIDE SEQUENCE</scope>
    <source>
        <strain evidence="2">GVMAG-M-3300023109-53</strain>
    </source>
</reference>
<name>A0A6C0CVN5_9ZZZZ</name>
<evidence type="ECO:0000313" key="2">
    <source>
        <dbReference type="EMBL" id="QHT08588.1"/>
    </source>
</evidence>
<feature type="compositionally biased region" description="Basic residues" evidence="1">
    <location>
        <begin position="223"/>
        <end position="261"/>
    </location>
</feature>
<dbReference type="EMBL" id="MN739499">
    <property type="protein sequence ID" value="QHT08588.1"/>
    <property type="molecule type" value="Genomic_DNA"/>
</dbReference>